<dbReference type="InterPro" id="IPR004445">
    <property type="entry name" value="GltS"/>
</dbReference>
<keyword evidence="1" id="KW-0812">Transmembrane</keyword>
<gene>
    <name evidence="3" type="primary">gltS_1</name>
    <name evidence="3" type="ORF">CLLI_28020</name>
</gene>
<feature type="transmembrane region" description="Helical" evidence="1">
    <location>
        <begin position="104"/>
        <end position="126"/>
    </location>
</feature>
<keyword evidence="1" id="KW-0406">Ion transport</keyword>
<sequence length="410" mass="43552">MKIEIVKGVLTLNVDMIATLALSLLLLFLGTYLRKKINFFERFCIPAPVIGGLLFSILALILKQSNIITISMDTTFQSPFMIAFFTTIGLGASFGLVKKGGKPLIIYWILCSIMAVMQNVIGVSMAKLVHIHPILGVMMGAVSMEGGHGAAAAFGPTAEALGVQSATTVAIAAATFGLIAGGLIGGPIAKHLIDKYDLKPTEVDESVGESYKEAAGISEKSNVTSSVFLLQLAVITVCMTIGAMASTWITKTTGAALPGYVGAMFTAVIFRNLNDKFKIVKLDFYTIDLIGDVSLGIFLSMALMTLKLWELASLAGPMIVVLMAQVVFMIFYTLFIVFKALGKDFDAAVMAAGMAGHGLGATPNAIANMGAVTEKYGPSTKAFLIVPLVGAFLIDLVGIPNIVWFMNYFK</sequence>
<comment type="function">
    <text evidence="1">Catalyzes the sodium-dependent transport of glutamate.</text>
</comment>
<dbReference type="Pfam" id="PF03616">
    <property type="entry name" value="Glt_symporter"/>
    <property type="match status" value="1"/>
</dbReference>
<keyword evidence="1" id="KW-1133">Transmembrane helix</keyword>
<keyword evidence="1" id="KW-0029">Amino-acid transport</keyword>
<name>A0A2T0B058_9CLOT</name>
<evidence type="ECO:0000256" key="2">
    <source>
        <dbReference type="NCBIfam" id="TIGR00210"/>
    </source>
</evidence>
<feature type="transmembrane region" description="Helical" evidence="1">
    <location>
        <begin position="12"/>
        <end position="33"/>
    </location>
</feature>
<dbReference type="OrthoDB" id="4921038at2"/>
<dbReference type="RefSeq" id="WP_106064809.1">
    <property type="nucleotide sequence ID" value="NZ_PVXO01000073.1"/>
</dbReference>
<dbReference type="GO" id="GO:0005886">
    <property type="term" value="C:plasma membrane"/>
    <property type="evidence" value="ECO:0007669"/>
    <property type="project" value="UniProtKB-SubCell"/>
</dbReference>
<dbReference type="HAMAP" id="MF_02062">
    <property type="entry name" value="GltS"/>
    <property type="match status" value="1"/>
</dbReference>
<feature type="transmembrane region" description="Helical" evidence="1">
    <location>
        <begin position="382"/>
        <end position="406"/>
    </location>
</feature>
<keyword evidence="1" id="KW-0915">Sodium</keyword>
<dbReference type="PANTHER" id="PTHR36178">
    <property type="entry name" value="SLR0625 PROTEIN"/>
    <property type="match status" value="1"/>
</dbReference>
<proteinExistence type="inferred from homology"/>
<feature type="transmembrane region" description="Helical" evidence="1">
    <location>
        <begin position="169"/>
        <end position="189"/>
    </location>
</feature>
<feature type="transmembrane region" description="Helical" evidence="1">
    <location>
        <begin position="285"/>
        <end position="306"/>
    </location>
</feature>
<keyword evidence="4" id="KW-1185">Reference proteome</keyword>
<feature type="transmembrane region" description="Helical" evidence="1">
    <location>
        <begin position="318"/>
        <end position="338"/>
    </location>
</feature>
<dbReference type="Proteomes" id="UP000239706">
    <property type="component" value="Unassembled WGS sequence"/>
</dbReference>
<keyword evidence="1" id="KW-0739">Sodium transport</keyword>
<keyword evidence="1" id="KW-1003">Cell membrane</keyword>
<dbReference type="GO" id="GO:0015501">
    <property type="term" value="F:glutamate:sodium symporter activity"/>
    <property type="evidence" value="ECO:0007669"/>
    <property type="project" value="UniProtKB-UniRule"/>
</dbReference>
<accession>A0A2T0B058</accession>
<feature type="transmembrane region" description="Helical" evidence="1">
    <location>
        <begin position="227"/>
        <end position="249"/>
    </location>
</feature>
<comment type="caution">
    <text evidence="3">The sequence shown here is derived from an EMBL/GenBank/DDBJ whole genome shotgun (WGS) entry which is preliminary data.</text>
</comment>
<dbReference type="PANTHER" id="PTHR36178:SF1">
    <property type="entry name" value="SODIUM_GLUTAMATE SYMPORTER"/>
    <property type="match status" value="1"/>
</dbReference>
<protein>
    <recommendedName>
        <fullName evidence="1 2">Sodium/glutamate symporter</fullName>
    </recommendedName>
</protein>
<keyword evidence="1" id="KW-0472">Membrane</keyword>
<dbReference type="AlphaFoldDB" id="A0A2T0B058"/>
<keyword evidence="1" id="KW-0769">Symport</keyword>
<evidence type="ECO:0000313" key="3">
    <source>
        <dbReference type="EMBL" id="PRR76868.1"/>
    </source>
</evidence>
<reference evidence="3 4" key="1">
    <citation type="submission" date="2018-03" db="EMBL/GenBank/DDBJ databases">
        <title>Genome sequence of Clostridium liquoris DSM 100320.</title>
        <authorList>
            <person name="Poehlein A."/>
            <person name="Daniel R."/>
        </authorList>
    </citation>
    <scope>NUCLEOTIDE SEQUENCE [LARGE SCALE GENOMIC DNA]</scope>
    <source>
        <strain evidence="3 4">DSM 100320</strain>
    </source>
</reference>
<feature type="transmembrane region" description="Helical" evidence="1">
    <location>
        <begin position="255"/>
        <end position="273"/>
    </location>
</feature>
<dbReference type="GO" id="GO:0015813">
    <property type="term" value="P:L-glutamate transmembrane transport"/>
    <property type="evidence" value="ECO:0007669"/>
    <property type="project" value="UniProtKB-UniRule"/>
</dbReference>
<organism evidence="3 4">
    <name type="scientific">Clostridium liquoris</name>
    <dbReference type="NCBI Taxonomy" id="1289519"/>
    <lineage>
        <taxon>Bacteria</taxon>
        <taxon>Bacillati</taxon>
        <taxon>Bacillota</taxon>
        <taxon>Clostridia</taxon>
        <taxon>Eubacteriales</taxon>
        <taxon>Clostridiaceae</taxon>
        <taxon>Clostridium</taxon>
    </lineage>
</organism>
<evidence type="ECO:0000313" key="4">
    <source>
        <dbReference type="Proteomes" id="UP000239706"/>
    </source>
</evidence>
<comment type="similarity">
    <text evidence="1">Belongs to the glutamate:Na(+) symporter (ESS) (TC 2.A.27) family.</text>
</comment>
<dbReference type="NCBIfam" id="TIGR00210">
    <property type="entry name" value="gltS"/>
    <property type="match status" value="1"/>
</dbReference>
<feature type="transmembrane region" description="Helical" evidence="1">
    <location>
        <begin position="76"/>
        <end position="97"/>
    </location>
</feature>
<evidence type="ECO:0000256" key="1">
    <source>
        <dbReference type="HAMAP-Rule" id="MF_02062"/>
    </source>
</evidence>
<keyword evidence="1" id="KW-0813">Transport</keyword>
<feature type="transmembrane region" description="Helical" evidence="1">
    <location>
        <begin position="345"/>
        <end position="362"/>
    </location>
</feature>
<comment type="subcellular location">
    <subcellularLocation>
        <location evidence="1">Cell membrane</location>
        <topology evidence="1">Multi-pass membrane protein</topology>
    </subcellularLocation>
</comment>
<feature type="transmembrane region" description="Helical" evidence="1">
    <location>
        <begin position="45"/>
        <end position="64"/>
    </location>
</feature>
<dbReference type="EMBL" id="PVXO01000073">
    <property type="protein sequence ID" value="PRR76868.1"/>
    <property type="molecule type" value="Genomic_DNA"/>
</dbReference>